<name>A0ABD3J8J5_EUCGL</name>
<comment type="caution">
    <text evidence="2">The sequence shown here is derived from an EMBL/GenBank/DDBJ whole genome shotgun (WGS) entry which is preliminary data.</text>
</comment>
<proteinExistence type="predicted"/>
<keyword evidence="3" id="KW-1185">Reference proteome</keyword>
<dbReference type="AlphaFoldDB" id="A0ABD3J8J5"/>
<dbReference type="Pfam" id="PF07816">
    <property type="entry name" value="DUF1645"/>
    <property type="match status" value="1"/>
</dbReference>
<feature type="region of interest" description="Disordered" evidence="1">
    <location>
        <begin position="32"/>
        <end position="61"/>
    </location>
</feature>
<feature type="compositionally biased region" description="Low complexity" evidence="1">
    <location>
        <begin position="209"/>
        <end position="221"/>
    </location>
</feature>
<protein>
    <submittedName>
        <fullName evidence="2">Uncharacterized protein</fullName>
    </submittedName>
</protein>
<evidence type="ECO:0000313" key="3">
    <source>
        <dbReference type="Proteomes" id="UP001634007"/>
    </source>
</evidence>
<dbReference type="InterPro" id="IPR012442">
    <property type="entry name" value="DUF1645_plant"/>
</dbReference>
<evidence type="ECO:0000256" key="1">
    <source>
        <dbReference type="SAM" id="MobiDB-lite"/>
    </source>
</evidence>
<reference evidence="2 3" key="1">
    <citation type="submission" date="2024-11" db="EMBL/GenBank/DDBJ databases">
        <title>Chromosome-level genome assembly of Eucalyptus globulus Labill. provides insights into its genome evolution.</title>
        <authorList>
            <person name="Li X."/>
        </authorList>
    </citation>
    <scope>NUCLEOTIDE SEQUENCE [LARGE SCALE GENOMIC DNA]</scope>
    <source>
        <strain evidence="2">CL2024</strain>
        <tissue evidence="2">Fresh tender leaves</tissue>
    </source>
</reference>
<dbReference type="Proteomes" id="UP001634007">
    <property type="component" value="Unassembled WGS sequence"/>
</dbReference>
<dbReference type="EMBL" id="JBJKBG010000009">
    <property type="protein sequence ID" value="KAL3723130.1"/>
    <property type="molecule type" value="Genomic_DNA"/>
</dbReference>
<feature type="region of interest" description="Disordered" evidence="1">
    <location>
        <begin position="208"/>
        <end position="257"/>
    </location>
</feature>
<feature type="region of interest" description="Disordered" evidence="1">
    <location>
        <begin position="96"/>
        <end position="189"/>
    </location>
</feature>
<dbReference type="PANTHER" id="PTHR33095">
    <property type="entry name" value="OS07G0619500 PROTEIN"/>
    <property type="match status" value="1"/>
</dbReference>
<sequence length="301" mass="32272">MASSEPESREQLAVCPSFNSYSADRLADVARGVALEDGGDGPSSSGCDRSGGSDEAGDDDFEFVSLVRERDDVLISGGQIGPVFPVFNRDLLYVRGGGDRASDREAKADRDGDRGRPVASLRIPLKDLFVEDRDPPSSSSSSEVDELEGVPEGSYCVWSPKSPAGSPLSPSRCKKSSSTGSSSKRWRFRDLLRRSNSDGKESFVFLTPASRSSSLSSSSDASAKEKARPSPSPSPSPSQAGAVAERRSKAKASAASPHEAFYVRNRALKEGDKRRSYLPYRQDLVGFFANVNGLGRSFPPF</sequence>
<feature type="compositionally biased region" description="Low complexity" evidence="1">
    <location>
        <begin position="166"/>
        <end position="183"/>
    </location>
</feature>
<evidence type="ECO:0000313" key="2">
    <source>
        <dbReference type="EMBL" id="KAL3723130.1"/>
    </source>
</evidence>
<dbReference type="PANTHER" id="PTHR33095:SF101">
    <property type="entry name" value="DUF1645 DOMAIN-CONTAINING PROTEIN"/>
    <property type="match status" value="1"/>
</dbReference>
<gene>
    <name evidence="2" type="ORF">ACJRO7_035327</name>
</gene>
<feature type="compositionally biased region" description="Basic and acidic residues" evidence="1">
    <location>
        <begin position="124"/>
        <end position="135"/>
    </location>
</feature>
<feature type="compositionally biased region" description="Basic and acidic residues" evidence="1">
    <location>
        <begin position="97"/>
        <end position="116"/>
    </location>
</feature>
<organism evidence="2 3">
    <name type="scientific">Eucalyptus globulus</name>
    <name type="common">Tasmanian blue gum</name>
    <dbReference type="NCBI Taxonomy" id="34317"/>
    <lineage>
        <taxon>Eukaryota</taxon>
        <taxon>Viridiplantae</taxon>
        <taxon>Streptophyta</taxon>
        <taxon>Embryophyta</taxon>
        <taxon>Tracheophyta</taxon>
        <taxon>Spermatophyta</taxon>
        <taxon>Magnoliopsida</taxon>
        <taxon>eudicotyledons</taxon>
        <taxon>Gunneridae</taxon>
        <taxon>Pentapetalae</taxon>
        <taxon>rosids</taxon>
        <taxon>malvids</taxon>
        <taxon>Myrtales</taxon>
        <taxon>Myrtaceae</taxon>
        <taxon>Myrtoideae</taxon>
        <taxon>Eucalypteae</taxon>
        <taxon>Eucalyptus</taxon>
    </lineage>
</organism>
<accession>A0ABD3J8J5</accession>